<comment type="caution">
    <text evidence="1">The sequence shown here is derived from an EMBL/GenBank/DDBJ whole genome shotgun (WGS) entry which is preliminary data.</text>
</comment>
<dbReference type="EMBL" id="JAJODE010000002">
    <property type="protein sequence ID" value="MCD4837516.1"/>
    <property type="molecule type" value="Genomic_DNA"/>
</dbReference>
<evidence type="ECO:0008006" key="3">
    <source>
        <dbReference type="Google" id="ProtNLM"/>
    </source>
</evidence>
<protein>
    <recommendedName>
        <fullName evidence="3">YhfH family protein</fullName>
    </recommendedName>
</protein>
<proteinExistence type="predicted"/>
<accession>A0ABS8QE26</accession>
<reference evidence="1 2" key="1">
    <citation type="journal article" date="2023" name="Antonie Van Leeuwenhoek">
        <title>Unveiling the genomic potential of a novel thermostable glycoside hydrolases producing Neobacillus sedimentimangrovi UE25.</title>
        <authorList>
            <person name="Ejaz U."/>
            <person name="Saleem F."/>
            <person name="Rashid R."/>
            <person name="Hasan K.A."/>
            <person name="Syed M.N."/>
            <person name="Sohail M."/>
        </authorList>
    </citation>
    <scope>NUCLEOTIDE SEQUENCE [LARGE SCALE GENOMIC DNA]</scope>
    <source>
        <strain evidence="1 2">UE25</strain>
    </source>
</reference>
<organism evidence="1 2">
    <name type="scientific">Neobacillus sedimentimangrovi</name>
    <dbReference type="NCBI Taxonomy" id="2699460"/>
    <lineage>
        <taxon>Bacteria</taxon>
        <taxon>Bacillati</taxon>
        <taxon>Bacillota</taxon>
        <taxon>Bacilli</taxon>
        <taxon>Bacillales</taxon>
        <taxon>Bacillaceae</taxon>
        <taxon>Neobacillus</taxon>
    </lineage>
</organism>
<keyword evidence="2" id="KW-1185">Reference proteome</keyword>
<sequence length="48" mass="5533">MNIFNVRKGEIAIDICISCGMELSIMERNRAECWDCRDSTTEAYAEDE</sequence>
<dbReference type="Proteomes" id="UP001162836">
    <property type="component" value="Unassembled WGS sequence"/>
</dbReference>
<gene>
    <name evidence="1" type="ORF">LRS37_01235</name>
</gene>
<name>A0ABS8QE26_9BACI</name>
<evidence type="ECO:0000313" key="1">
    <source>
        <dbReference type="EMBL" id="MCD4837516.1"/>
    </source>
</evidence>
<evidence type="ECO:0000313" key="2">
    <source>
        <dbReference type="Proteomes" id="UP001162836"/>
    </source>
</evidence>